<keyword evidence="13 16" id="KW-0472">Membrane</keyword>
<sequence>CWEASGKHNCDRATCVAGGKSTKALNHSRFCCCRGDFCNVNITDDPQPANIAPPATEFLEQSETEEQTILIAVVTVCAVSLAFGLSLVFCKLWKGSQKSSPDNSSTTSTTSRGHNHGRNQHLLSSNALESLKLIEVVGQGRYGCVWRGTLQDQTVAVKVFPCHNRHYFCNERDIYCLPFMDNPALLSYFGSDERIGADGCTEHLLVLSYTPLGSLQDYLKAHTLDWRTFCRMSLSIARGLAHLHTDIHKGDKAKPCVSHRDLNSRNVLVKSDLTCCLCDFGFAMKISGSKYYYNGEEQHTGTKSINDVGTLRYMAPEVLEGAVNLRDCESSLKQIDVYALGLVLWETAMRCSDIYSHYFAHHRGHTISYHQPHHHNQILNQYHPPSHVVVAPIPIIPNHCSTSVTAVPNRTGPLTPLQSPLVPIQMPRPPSVNIPVMQPPSGPPSPLVPISPVPPTQTSPVEGGPSQPQPWRTSVSPASQPTVTPHSTPPPSCQVPQPPAYKMPFEAEIGIHPSLEQMQVLVSRHKARPLFPDAWREPSCPAARLLRETIEDCWDQDAEARLTALCVEERLSELSSLWERHQRATIYASGVSPTVNPTSSSFTSTTPALSSTPGAWVPGSSQTSSSNSAILHQQPPRCCGISSSLLQHHSAMVGSIDSGDDTTDGCSSVSGKETHDSTVSEVTGETTVAITPSGPSPSPIILPYSETLPQNPSYKNAHNAVQRSAAVMCPSPAPPPAIQPHQGRNPCMERNLMLEPVDDFSCNGNTLVERSMKHQRKADPGAVVSSSSASSSEAETHSLLMHDYLGQTQTTTTTTPRPATPIPYVQNAVYESNYPTMPKQPNVPGNGISNKVVKELSNEGSGKRWGWLGGRRGWSLGKFLDGSRRGRKTLGAMLMGEVSRGGGDRENSESSHCKREEEEEAKSNLLQTKVCLVGNGVVGSSSCSDGTATLVKVVGVEPEYQLDAKAKVVSNSNGKSWTRQSSDGGNRRPSTLALSDESDEVKKKKDKGDKGGIQRRSLEQLRKVFGESDDDLKDPSMRVKTPGDSKRGRFSLYDDRMMMARKRGGSVGAGDEVEDEEEDEEVFVTEYGDGGPLWVSVPTGMNSASSSAVAAVLRSKGSTWGPGRWNYPSGKEEEGSSGKKKGWGVGGRPVALSNPVHCSGESKVQHGCHSDMSSF</sequence>
<keyword evidence="14 16" id="KW-0675">Receptor</keyword>
<evidence type="ECO:0000313" key="19">
    <source>
        <dbReference type="EMBL" id="KAG8222924.1"/>
    </source>
</evidence>
<evidence type="ECO:0000256" key="1">
    <source>
        <dbReference type="ARBA" id="ARBA00004479"/>
    </source>
</evidence>
<dbReference type="Pfam" id="PF07714">
    <property type="entry name" value="PK_Tyr_Ser-Thr"/>
    <property type="match status" value="1"/>
</dbReference>
<feature type="region of interest" description="Disordered" evidence="17">
    <location>
        <begin position="1120"/>
        <end position="1148"/>
    </location>
</feature>
<dbReference type="Proteomes" id="UP000792457">
    <property type="component" value="Unassembled WGS sequence"/>
</dbReference>
<reference evidence="19" key="1">
    <citation type="submission" date="2013-04" db="EMBL/GenBank/DDBJ databases">
        <authorList>
            <person name="Qu J."/>
            <person name="Murali S.C."/>
            <person name="Bandaranaike D."/>
            <person name="Bellair M."/>
            <person name="Blankenburg K."/>
            <person name="Chao H."/>
            <person name="Dinh H."/>
            <person name="Doddapaneni H."/>
            <person name="Downs B."/>
            <person name="Dugan-Rocha S."/>
            <person name="Elkadiri S."/>
            <person name="Gnanaolivu R.D."/>
            <person name="Hernandez B."/>
            <person name="Javaid M."/>
            <person name="Jayaseelan J.C."/>
            <person name="Lee S."/>
            <person name="Li M."/>
            <person name="Ming W."/>
            <person name="Munidasa M."/>
            <person name="Muniz J."/>
            <person name="Nguyen L."/>
            <person name="Ongeri F."/>
            <person name="Osuji N."/>
            <person name="Pu L.-L."/>
            <person name="Puazo M."/>
            <person name="Qu C."/>
            <person name="Quiroz J."/>
            <person name="Raj R."/>
            <person name="Weissenberger G."/>
            <person name="Xin Y."/>
            <person name="Zou X."/>
            <person name="Han Y."/>
            <person name="Richards S."/>
            <person name="Worley K."/>
            <person name="Muzny D."/>
            <person name="Gibbs R."/>
        </authorList>
    </citation>
    <scope>NUCLEOTIDE SEQUENCE</scope>
    <source>
        <strain evidence="19">Sampled in the wild</strain>
    </source>
</reference>
<gene>
    <name evidence="19" type="ORF">J437_LFUL000218</name>
</gene>
<dbReference type="InterPro" id="IPR001245">
    <property type="entry name" value="Ser-Thr/Tyr_kinase_cat_dom"/>
</dbReference>
<feature type="region of interest" description="Disordered" evidence="17">
    <location>
        <begin position="773"/>
        <end position="796"/>
    </location>
</feature>
<keyword evidence="5 16" id="KW-0812">Transmembrane</keyword>
<feature type="region of interest" description="Disordered" evidence="17">
    <location>
        <begin position="897"/>
        <end position="920"/>
    </location>
</feature>
<keyword evidence="6 16" id="KW-0479">Metal-binding</keyword>
<evidence type="ECO:0000256" key="2">
    <source>
        <dbReference type="ARBA" id="ARBA00009605"/>
    </source>
</evidence>
<feature type="region of interest" description="Disordered" evidence="17">
    <location>
        <begin position="95"/>
        <end position="119"/>
    </location>
</feature>
<dbReference type="PRINTS" id="PR00653">
    <property type="entry name" value="ACTIVIN2R"/>
</dbReference>
<keyword evidence="8 15" id="KW-0547">Nucleotide-binding</keyword>
<dbReference type="CDD" id="cd23533">
    <property type="entry name" value="TFP_LU_ECD_BMPR2_like"/>
    <property type="match status" value="1"/>
</dbReference>
<evidence type="ECO:0000256" key="9">
    <source>
        <dbReference type="ARBA" id="ARBA00022777"/>
    </source>
</evidence>
<organism evidence="19 20">
    <name type="scientific">Ladona fulva</name>
    <name type="common">Scarce chaser dragonfly</name>
    <name type="synonym">Libellula fulva</name>
    <dbReference type="NCBI Taxonomy" id="123851"/>
    <lineage>
        <taxon>Eukaryota</taxon>
        <taxon>Metazoa</taxon>
        <taxon>Ecdysozoa</taxon>
        <taxon>Arthropoda</taxon>
        <taxon>Hexapoda</taxon>
        <taxon>Insecta</taxon>
        <taxon>Pterygota</taxon>
        <taxon>Palaeoptera</taxon>
        <taxon>Odonata</taxon>
        <taxon>Epiprocta</taxon>
        <taxon>Anisoptera</taxon>
        <taxon>Libelluloidea</taxon>
        <taxon>Libellulidae</taxon>
        <taxon>Ladona</taxon>
    </lineage>
</organism>
<dbReference type="CDD" id="cd14054">
    <property type="entry name" value="STKc_BMPR2_AMHR2"/>
    <property type="match status" value="1"/>
</dbReference>
<keyword evidence="12 16" id="KW-1133">Transmembrane helix</keyword>
<dbReference type="GO" id="GO:0005024">
    <property type="term" value="F:transforming growth factor beta receptor activity"/>
    <property type="evidence" value="ECO:0007669"/>
    <property type="project" value="TreeGrafter"/>
</dbReference>
<keyword evidence="4 16" id="KW-0808">Transferase</keyword>
<dbReference type="GO" id="GO:0043235">
    <property type="term" value="C:receptor complex"/>
    <property type="evidence" value="ECO:0007669"/>
    <property type="project" value="TreeGrafter"/>
</dbReference>
<feature type="compositionally biased region" description="Polar residues" evidence="17">
    <location>
        <begin position="619"/>
        <end position="629"/>
    </location>
</feature>
<keyword evidence="9 16" id="KW-0418">Kinase</keyword>
<dbReference type="Gene3D" id="3.30.200.20">
    <property type="entry name" value="Phosphorylase Kinase, domain 1"/>
    <property type="match status" value="1"/>
</dbReference>
<evidence type="ECO:0000256" key="14">
    <source>
        <dbReference type="ARBA" id="ARBA00023170"/>
    </source>
</evidence>
<dbReference type="InterPro" id="IPR017441">
    <property type="entry name" value="Protein_kinase_ATP_BS"/>
</dbReference>
<evidence type="ECO:0000256" key="10">
    <source>
        <dbReference type="ARBA" id="ARBA00022840"/>
    </source>
</evidence>
<evidence type="ECO:0000259" key="18">
    <source>
        <dbReference type="PROSITE" id="PS50011"/>
    </source>
</evidence>
<dbReference type="FunFam" id="3.30.200.20:FF:000094">
    <property type="entry name" value="Serine/threonine-protein kinase receptor"/>
    <property type="match status" value="1"/>
</dbReference>
<proteinExistence type="inferred from homology"/>
<dbReference type="GO" id="GO:0005886">
    <property type="term" value="C:plasma membrane"/>
    <property type="evidence" value="ECO:0007669"/>
    <property type="project" value="TreeGrafter"/>
</dbReference>
<dbReference type="GO" id="GO:0030509">
    <property type="term" value="P:BMP signaling pathway"/>
    <property type="evidence" value="ECO:0007669"/>
    <property type="project" value="TreeGrafter"/>
</dbReference>
<evidence type="ECO:0000313" key="20">
    <source>
        <dbReference type="Proteomes" id="UP000792457"/>
    </source>
</evidence>
<feature type="region of interest" description="Disordered" evidence="17">
    <location>
        <begin position="658"/>
        <end position="682"/>
    </location>
</feature>
<dbReference type="InterPro" id="IPR011009">
    <property type="entry name" value="Kinase-like_dom_sf"/>
</dbReference>
<feature type="compositionally biased region" description="Polar residues" evidence="17">
    <location>
        <begin position="969"/>
        <end position="993"/>
    </location>
</feature>
<dbReference type="GO" id="GO:0046872">
    <property type="term" value="F:metal ion binding"/>
    <property type="evidence" value="ECO:0007669"/>
    <property type="project" value="UniProtKB-KW"/>
</dbReference>
<feature type="compositionally biased region" description="Pro residues" evidence="17">
    <location>
        <begin position="428"/>
        <end position="457"/>
    </location>
</feature>
<feature type="compositionally biased region" description="Basic and acidic residues" evidence="17">
    <location>
        <begin position="1000"/>
        <end position="1026"/>
    </location>
</feature>
<dbReference type="EC" id="2.7.11.30" evidence="16"/>
<feature type="region of interest" description="Disordered" evidence="17">
    <location>
        <begin position="428"/>
        <end position="494"/>
    </location>
</feature>
<comment type="catalytic activity">
    <reaction evidence="16">
        <text>L-threonyl-[receptor-protein] + ATP = O-phospho-L-threonyl-[receptor-protein] + ADP + H(+)</text>
        <dbReference type="Rhea" id="RHEA:44880"/>
        <dbReference type="Rhea" id="RHEA-COMP:11024"/>
        <dbReference type="Rhea" id="RHEA-COMP:11025"/>
        <dbReference type="ChEBI" id="CHEBI:15378"/>
        <dbReference type="ChEBI" id="CHEBI:30013"/>
        <dbReference type="ChEBI" id="CHEBI:30616"/>
        <dbReference type="ChEBI" id="CHEBI:61977"/>
        <dbReference type="ChEBI" id="CHEBI:456216"/>
        <dbReference type="EC" id="2.7.11.30"/>
    </reaction>
</comment>
<evidence type="ECO:0000256" key="13">
    <source>
        <dbReference type="ARBA" id="ARBA00023136"/>
    </source>
</evidence>
<dbReference type="Gene3D" id="2.10.60.10">
    <property type="entry name" value="CD59"/>
    <property type="match status" value="1"/>
</dbReference>
<dbReference type="EMBL" id="KZ308147">
    <property type="protein sequence ID" value="KAG8222924.1"/>
    <property type="molecule type" value="Genomic_DNA"/>
</dbReference>
<dbReference type="Gene3D" id="1.10.510.10">
    <property type="entry name" value="Transferase(Phosphotransferase) domain 1"/>
    <property type="match status" value="2"/>
</dbReference>
<feature type="region of interest" description="Disordered" evidence="17">
    <location>
        <begin position="593"/>
        <end position="629"/>
    </location>
</feature>
<name>A0A8K0JV61_LADFU</name>
<protein>
    <recommendedName>
        <fullName evidence="16">Serine/threonine-protein kinase receptor</fullName>
        <ecNumber evidence="16">2.7.11.30</ecNumber>
    </recommendedName>
</protein>
<dbReference type="PROSITE" id="PS50011">
    <property type="entry name" value="PROTEIN_KINASE_DOM"/>
    <property type="match status" value="1"/>
</dbReference>
<dbReference type="InterPro" id="IPR000333">
    <property type="entry name" value="TGFB_receptor"/>
</dbReference>
<dbReference type="AlphaFoldDB" id="A0A8K0JV61"/>
<comment type="cofactor">
    <cofactor evidence="16">
        <name>Mg(2+)</name>
        <dbReference type="ChEBI" id="CHEBI:18420"/>
    </cofactor>
    <cofactor evidence="16">
        <name>Mn(2+)</name>
        <dbReference type="ChEBI" id="CHEBI:29035"/>
    </cofactor>
</comment>
<evidence type="ECO:0000256" key="6">
    <source>
        <dbReference type="ARBA" id="ARBA00022723"/>
    </source>
</evidence>
<evidence type="ECO:0000256" key="17">
    <source>
        <dbReference type="SAM" id="MobiDB-lite"/>
    </source>
</evidence>
<dbReference type="InterPro" id="IPR000719">
    <property type="entry name" value="Prot_kinase_dom"/>
</dbReference>
<feature type="compositionally biased region" description="Basic and acidic residues" evidence="17">
    <location>
        <begin position="902"/>
        <end position="916"/>
    </location>
</feature>
<dbReference type="OrthoDB" id="669224at2759"/>
<evidence type="ECO:0000256" key="11">
    <source>
        <dbReference type="ARBA" id="ARBA00022842"/>
    </source>
</evidence>
<feature type="transmembrane region" description="Helical" evidence="16">
    <location>
        <begin position="69"/>
        <end position="89"/>
    </location>
</feature>
<evidence type="ECO:0000256" key="16">
    <source>
        <dbReference type="RuleBase" id="RU361271"/>
    </source>
</evidence>
<evidence type="ECO:0000256" key="3">
    <source>
        <dbReference type="ARBA" id="ARBA00022527"/>
    </source>
</evidence>
<evidence type="ECO:0000256" key="5">
    <source>
        <dbReference type="ARBA" id="ARBA00022692"/>
    </source>
</evidence>
<reference evidence="19" key="2">
    <citation type="submission" date="2017-10" db="EMBL/GenBank/DDBJ databases">
        <title>Ladona fulva Genome sequencing and assembly.</title>
        <authorList>
            <person name="Murali S."/>
            <person name="Richards S."/>
            <person name="Bandaranaike D."/>
            <person name="Bellair M."/>
            <person name="Blankenburg K."/>
            <person name="Chao H."/>
            <person name="Dinh H."/>
            <person name="Doddapaneni H."/>
            <person name="Dugan-Rocha S."/>
            <person name="Elkadiri S."/>
            <person name="Gnanaolivu R."/>
            <person name="Hernandez B."/>
            <person name="Skinner E."/>
            <person name="Javaid M."/>
            <person name="Lee S."/>
            <person name="Li M."/>
            <person name="Ming W."/>
            <person name="Munidasa M."/>
            <person name="Muniz J."/>
            <person name="Nguyen L."/>
            <person name="Hughes D."/>
            <person name="Osuji N."/>
            <person name="Pu L.-L."/>
            <person name="Puazo M."/>
            <person name="Qu C."/>
            <person name="Quiroz J."/>
            <person name="Raj R."/>
            <person name="Weissenberger G."/>
            <person name="Xin Y."/>
            <person name="Zou X."/>
            <person name="Han Y."/>
            <person name="Worley K."/>
            <person name="Muzny D."/>
            <person name="Gibbs R."/>
        </authorList>
    </citation>
    <scope>NUCLEOTIDE SEQUENCE</scope>
    <source>
        <strain evidence="19">Sampled in the wild</strain>
    </source>
</reference>
<comment type="similarity">
    <text evidence="2 16">Belongs to the protein kinase superfamily. TKL Ser/Thr protein kinase family. TGFB receptor subfamily.</text>
</comment>
<keyword evidence="10 15" id="KW-0067">ATP-binding</keyword>
<feature type="domain" description="Protein kinase" evidence="18">
    <location>
        <begin position="131"/>
        <end position="574"/>
    </location>
</feature>
<feature type="compositionally biased region" description="Basic and acidic residues" evidence="17">
    <location>
        <begin position="1033"/>
        <end position="1049"/>
    </location>
</feature>
<feature type="compositionally biased region" description="Low complexity" evidence="17">
    <location>
        <begin position="782"/>
        <end position="793"/>
    </location>
</feature>
<dbReference type="GO" id="GO:0005524">
    <property type="term" value="F:ATP binding"/>
    <property type="evidence" value="ECO:0007669"/>
    <property type="project" value="UniProtKB-UniRule"/>
</dbReference>
<evidence type="ECO:0000256" key="7">
    <source>
        <dbReference type="ARBA" id="ARBA00022729"/>
    </source>
</evidence>
<feature type="binding site" evidence="15">
    <location>
        <position position="158"/>
    </location>
    <ligand>
        <name>ATP</name>
        <dbReference type="ChEBI" id="CHEBI:30616"/>
    </ligand>
</feature>
<comment type="subcellular location">
    <subcellularLocation>
        <location evidence="1 16">Membrane</location>
        <topology evidence="1 16">Single-pass type I membrane protein</topology>
    </subcellularLocation>
</comment>
<evidence type="ECO:0000256" key="8">
    <source>
        <dbReference type="ARBA" id="ARBA00022741"/>
    </source>
</evidence>
<dbReference type="InterPro" id="IPR045860">
    <property type="entry name" value="Snake_toxin-like_sf"/>
</dbReference>
<evidence type="ECO:0000256" key="12">
    <source>
        <dbReference type="ARBA" id="ARBA00022989"/>
    </source>
</evidence>
<dbReference type="PANTHER" id="PTHR23255">
    <property type="entry name" value="TRANSFORMING GROWTH FACTOR-BETA RECEPTOR TYPE I AND II"/>
    <property type="match status" value="1"/>
</dbReference>
<keyword evidence="20" id="KW-1185">Reference proteome</keyword>
<keyword evidence="3 16" id="KW-0723">Serine/threonine-protein kinase</keyword>
<keyword evidence="16" id="KW-0464">Manganese</keyword>
<keyword evidence="11 16" id="KW-0460">Magnesium</keyword>
<dbReference type="PANTHER" id="PTHR23255:SF100">
    <property type="entry name" value="RECEPTOR PROTEIN SERINE_THREONINE KINASE"/>
    <property type="match status" value="1"/>
</dbReference>
<feature type="non-terminal residue" evidence="19">
    <location>
        <position position="1"/>
    </location>
</feature>
<feature type="region of interest" description="Disordered" evidence="17">
    <location>
        <begin position="967"/>
        <end position="1049"/>
    </location>
</feature>
<evidence type="ECO:0000256" key="4">
    <source>
        <dbReference type="ARBA" id="ARBA00022679"/>
    </source>
</evidence>
<accession>A0A8K0JV61</accession>
<dbReference type="PROSITE" id="PS00107">
    <property type="entry name" value="PROTEIN_KINASE_ATP"/>
    <property type="match status" value="1"/>
</dbReference>
<keyword evidence="7" id="KW-0732">Signal</keyword>
<dbReference type="SUPFAM" id="SSF56112">
    <property type="entry name" value="Protein kinase-like (PK-like)"/>
    <property type="match status" value="1"/>
</dbReference>
<feature type="compositionally biased region" description="Low complexity" evidence="17">
    <location>
        <begin position="593"/>
        <end position="613"/>
    </location>
</feature>
<evidence type="ECO:0000256" key="15">
    <source>
        <dbReference type="PROSITE-ProRule" id="PRU10141"/>
    </source>
</evidence>
<comment type="caution">
    <text evidence="19">The sequence shown here is derived from an EMBL/GenBank/DDBJ whole genome shotgun (WGS) entry which is preliminary data.</text>
</comment>
<feature type="compositionally biased region" description="Polar residues" evidence="17">
    <location>
        <begin position="469"/>
        <end position="478"/>
    </location>
</feature>